<dbReference type="EMBL" id="CP007139">
    <property type="protein sequence ID" value="AIE84234.1"/>
    <property type="molecule type" value="Genomic_DNA"/>
</dbReference>
<name>A0A068NRJ8_FIMGI</name>
<dbReference type="HOGENOM" id="CLU_1080732_0_0_0"/>
<keyword evidence="2" id="KW-0812">Transmembrane</keyword>
<feature type="compositionally biased region" description="Pro residues" evidence="1">
    <location>
        <begin position="221"/>
        <end position="230"/>
    </location>
</feature>
<dbReference type="KEGG" id="fgi:OP10G_0866"/>
<reference evidence="3 4" key="1">
    <citation type="journal article" date="2014" name="PLoS ONE">
        <title>The first complete genome sequence of the class fimbriimonadia in the phylum armatimonadetes.</title>
        <authorList>
            <person name="Hu Z.Y."/>
            <person name="Wang Y.Z."/>
            <person name="Im W.T."/>
            <person name="Wang S.Y."/>
            <person name="Zhao G.P."/>
            <person name="Zheng H.J."/>
            <person name="Quan Z.X."/>
        </authorList>
    </citation>
    <scope>NUCLEOTIDE SEQUENCE [LARGE SCALE GENOMIC DNA]</scope>
    <source>
        <strain evidence="3">Gsoil 348</strain>
    </source>
</reference>
<dbReference type="RefSeq" id="WP_025227123.1">
    <property type="nucleotide sequence ID" value="NZ_CP007139.1"/>
</dbReference>
<dbReference type="Proteomes" id="UP000027982">
    <property type="component" value="Chromosome"/>
</dbReference>
<keyword evidence="2" id="KW-1133">Transmembrane helix</keyword>
<sequence length="257" mass="27872">MEFGNDPAKWLVIALVAVVHLAVWAGYRFGGPFRWKGLAVALIPVLFCGPIPMFGQDLRQFWVLLTVPLLAGAYLALRLRSNGASFAAVACSMLVGGGLVGLASNCGAGATYMVGPIEWASNGQSATPSQILDDLAYRSERHGIGALKPRIQKAGYIDQWILPNNVRAPEGTVSFFYPVREWHSSITGLWTRRLRTFRIWTPAGPIERAIANARLVESTPGFPPASPSDPAPGLTRPQFETEFPQLAEAKISLLSND</sequence>
<feature type="region of interest" description="Disordered" evidence="1">
    <location>
        <begin position="217"/>
        <end position="237"/>
    </location>
</feature>
<keyword evidence="2" id="KW-0472">Membrane</keyword>
<gene>
    <name evidence="3" type="ORF">OP10G_0866</name>
</gene>
<feature type="transmembrane region" description="Helical" evidence="2">
    <location>
        <begin position="61"/>
        <end position="77"/>
    </location>
</feature>
<dbReference type="AlphaFoldDB" id="A0A068NRJ8"/>
<protein>
    <submittedName>
        <fullName evidence="3">Uncharacterized protein</fullName>
    </submittedName>
</protein>
<evidence type="ECO:0000256" key="2">
    <source>
        <dbReference type="SAM" id="Phobius"/>
    </source>
</evidence>
<dbReference type="STRING" id="661478.OP10G_0866"/>
<evidence type="ECO:0000313" key="3">
    <source>
        <dbReference type="EMBL" id="AIE84234.1"/>
    </source>
</evidence>
<evidence type="ECO:0000313" key="4">
    <source>
        <dbReference type="Proteomes" id="UP000027982"/>
    </source>
</evidence>
<organism evidence="3 4">
    <name type="scientific">Fimbriimonas ginsengisoli Gsoil 348</name>
    <dbReference type="NCBI Taxonomy" id="661478"/>
    <lineage>
        <taxon>Bacteria</taxon>
        <taxon>Bacillati</taxon>
        <taxon>Armatimonadota</taxon>
        <taxon>Fimbriimonadia</taxon>
        <taxon>Fimbriimonadales</taxon>
        <taxon>Fimbriimonadaceae</taxon>
        <taxon>Fimbriimonas</taxon>
    </lineage>
</organism>
<evidence type="ECO:0000256" key="1">
    <source>
        <dbReference type="SAM" id="MobiDB-lite"/>
    </source>
</evidence>
<feature type="transmembrane region" description="Helical" evidence="2">
    <location>
        <begin position="12"/>
        <end position="30"/>
    </location>
</feature>
<feature type="transmembrane region" description="Helical" evidence="2">
    <location>
        <begin position="37"/>
        <end position="55"/>
    </location>
</feature>
<feature type="transmembrane region" description="Helical" evidence="2">
    <location>
        <begin position="84"/>
        <end position="103"/>
    </location>
</feature>
<proteinExistence type="predicted"/>
<keyword evidence="4" id="KW-1185">Reference proteome</keyword>
<accession>A0A068NRJ8</accession>